<name>A0A193LGY3_9GAMM</name>
<sequence>MQRILISSTLVVSMALMSACASMSADECAVSDWRAIGYEDGARGYTADRLGQHRKACAKHGYAPDLDDYRSGRDEGLREFCQPSRGFSLGSGGGQYYGVCASDQEPYFLDAYRRGQHLYTLRSNVNSANSSIRSREAELERVRNQIRDTEAALISRETTTENRILLLADLKELSEEAGRLEAEIVDLIEERADHQHELANYEAVLADSGY</sequence>
<feature type="chain" id="PRO_5008260209" description="DUF2799 domain-containing protein" evidence="2">
    <location>
        <begin position="25"/>
        <end position="210"/>
    </location>
</feature>
<evidence type="ECO:0000256" key="1">
    <source>
        <dbReference type="SAM" id="Coils"/>
    </source>
</evidence>
<dbReference type="RefSeq" id="WP_068616148.1">
    <property type="nucleotide sequence ID" value="NZ_CP016268.1"/>
</dbReference>
<accession>A0A193LGY3</accession>
<dbReference type="STRING" id="1548547.BA177_10795"/>
<evidence type="ECO:0000313" key="3">
    <source>
        <dbReference type="EMBL" id="ANO51624.1"/>
    </source>
</evidence>
<keyword evidence="2" id="KW-0732">Signal</keyword>
<protein>
    <recommendedName>
        <fullName evidence="5">DUF2799 domain-containing protein</fullName>
    </recommendedName>
</protein>
<reference evidence="3 4" key="1">
    <citation type="submission" date="2016-06" db="EMBL/GenBank/DDBJ databases">
        <title>Complete genome sequence of a deep-branching marine Gamma Proteobacterium Woeseia oceani type strain XK5.</title>
        <authorList>
            <person name="Mu D."/>
            <person name="Du Z."/>
        </authorList>
    </citation>
    <scope>NUCLEOTIDE SEQUENCE [LARGE SCALE GENOMIC DNA]</scope>
    <source>
        <strain evidence="3 4">XK5</strain>
    </source>
</reference>
<gene>
    <name evidence="3" type="ORF">BA177_10795</name>
</gene>
<feature type="coiled-coil region" evidence="1">
    <location>
        <begin position="125"/>
        <end position="204"/>
    </location>
</feature>
<evidence type="ECO:0000313" key="4">
    <source>
        <dbReference type="Proteomes" id="UP000092695"/>
    </source>
</evidence>
<proteinExistence type="predicted"/>
<evidence type="ECO:0000256" key="2">
    <source>
        <dbReference type="SAM" id="SignalP"/>
    </source>
</evidence>
<dbReference type="AlphaFoldDB" id="A0A193LGY3"/>
<keyword evidence="4" id="KW-1185">Reference proteome</keyword>
<feature type="signal peptide" evidence="2">
    <location>
        <begin position="1"/>
        <end position="24"/>
    </location>
</feature>
<organism evidence="3 4">
    <name type="scientific">Woeseia oceani</name>
    <dbReference type="NCBI Taxonomy" id="1548547"/>
    <lineage>
        <taxon>Bacteria</taxon>
        <taxon>Pseudomonadati</taxon>
        <taxon>Pseudomonadota</taxon>
        <taxon>Gammaproteobacteria</taxon>
        <taxon>Woeseiales</taxon>
        <taxon>Woeseiaceae</taxon>
        <taxon>Woeseia</taxon>
    </lineage>
</organism>
<dbReference type="KEGG" id="woc:BA177_10795"/>
<dbReference type="Proteomes" id="UP000092695">
    <property type="component" value="Chromosome"/>
</dbReference>
<dbReference type="Pfam" id="PF10973">
    <property type="entry name" value="DUF2799"/>
    <property type="match status" value="1"/>
</dbReference>
<evidence type="ECO:0008006" key="5">
    <source>
        <dbReference type="Google" id="ProtNLM"/>
    </source>
</evidence>
<dbReference type="PROSITE" id="PS51257">
    <property type="entry name" value="PROKAR_LIPOPROTEIN"/>
    <property type="match status" value="1"/>
</dbReference>
<dbReference type="EMBL" id="CP016268">
    <property type="protein sequence ID" value="ANO51624.1"/>
    <property type="molecule type" value="Genomic_DNA"/>
</dbReference>
<keyword evidence="1" id="KW-0175">Coiled coil</keyword>
<dbReference type="InterPro" id="IPR021242">
    <property type="entry name" value="DUF2799"/>
</dbReference>